<dbReference type="PROSITE" id="PS50896">
    <property type="entry name" value="LISH"/>
    <property type="match status" value="1"/>
</dbReference>
<dbReference type="Pfam" id="PF16045">
    <property type="entry name" value="LisH_2"/>
    <property type="match status" value="1"/>
</dbReference>
<dbReference type="Gene3D" id="1.20.960.40">
    <property type="match status" value="1"/>
</dbReference>
<dbReference type="PANTHER" id="PTHR15431:SF4">
    <property type="entry name" value="PROTEIN TONNEAU 1B"/>
    <property type="match status" value="1"/>
</dbReference>
<gene>
    <name evidence="5" type="ORF">BESB_044830</name>
</gene>
<dbReference type="PANTHER" id="PTHR15431">
    <property type="entry name" value="FGFR1 ONCOGENE PARTNER/LISH DOMAIN-CONTAINING PROTEIN"/>
    <property type="match status" value="1"/>
</dbReference>
<evidence type="ECO:0000313" key="6">
    <source>
        <dbReference type="Proteomes" id="UP000224006"/>
    </source>
</evidence>
<dbReference type="InterPro" id="IPR006594">
    <property type="entry name" value="LisH"/>
</dbReference>
<dbReference type="GeneID" id="40309413"/>
<comment type="subcellular location">
    <subcellularLocation>
        <location evidence="1">Cytoplasm</location>
        <location evidence="1">Cytoskeleton</location>
    </subcellularLocation>
</comment>
<protein>
    <submittedName>
        <fullName evidence="5">Uncharacterized protein</fullName>
    </submittedName>
</protein>
<dbReference type="OrthoDB" id="5970631at2759"/>
<comment type="caution">
    <text evidence="5">The sequence shown here is derived from an EMBL/GenBank/DDBJ whole genome shotgun (WGS) entry which is preliminary data.</text>
</comment>
<dbReference type="KEGG" id="bbes:BESB_044830"/>
<evidence type="ECO:0000256" key="3">
    <source>
        <dbReference type="ARBA" id="ARBA00023212"/>
    </source>
</evidence>
<dbReference type="VEuPathDB" id="ToxoDB:BESB_044830"/>
<keyword evidence="3" id="KW-0206">Cytoskeleton</keyword>
<reference evidence="5 6" key="1">
    <citation type="submission" date="2017-09" db="EMBL/GenBank/DDBJ databases">
        <title>Genome sequencing of Besnoitia besnoiti strain Bb-Ger1.</title>
        <authorList>
            <person name="Schares G."/>
            <person name="Venepally P."/>
            <person name="Lorenzi H.A."/>
        </authorList>
    </citation>
    <scope>NUCLEOTIDE SEQUENCE [LARGE SCALE GENOMIC DNA]</scope>
    <source>
        <strain evidence="5 6">Bb-Ger1</strain>
    </source>
</reference>
<dbReference type="GO" id="GO:0015630">
    <property type="term" value="C:microtubule cytoskeleton"/>
    <property type="evidence" value="ECO:0007669"/>
    <property type="project" value="UniProtKB-ARBA"/>
</dbReference>
<organism evidence="5 6">
    <name type="scientific">Besnoitia besnoiti</name>
    <name type="common">Apicomplexan protozoan</name>
    <dbReference type="NCBI Taxonomy" id="94643"/>
    <lineage>
        <taxon>Eukaryota</taxon>
        <taxon>Sar</taxon>
        <taxon>Alveolata</taxon>
        <taxon>Apicomplexa</taxon>
        <taxon>Conoidasida</taxon>
        <taxon>Coccidia</taxon>
        <taxon>Eucoccidiorida</taxon>
        <taxon>Eimeriorina</taxon>
        <taxon>Sarcocystidae</taxon>
        <taxon>Besnoitia</taxon>
    </lineage>
</organism>
<dbReference type="AlphaFoldDB" id="A0A2A9MJ62"/>
<dbReference type="RefSeq" id="XP_029220300.1">
    <property type="nucleotide sequence ID" value="XM_029362934.1"/>
</dbReference>
<evidence type="ECO:0000256" key="1">
    <source>
        <dbReference type="ARBA" id="ARBA00004245"/>
    </source>
</evidence>
<evidence type="ECO:0000256" key="2">
    <source>
        <dbReference type="ARBA" id="ARBA00022490"/>
    </source>
</evidence>
<proteinExistence type="predicted"/>
<dbReference type="STRING" id="94643.A0A2A9MJ62"/>
<feature type="region of interest" description="Disordered" evidence="4">
    <location>
        <begin position="89"/>
        <end position="118"/>
    </location>
</feature>
<evidence type="ECO:0000256" key="4">
    <source>
        <dbReference type="SAM" id="MobiDB-lite"/>
    </source>
</evidence>
<name>A0A2A9MJ62_BESBE</name>
<dbReference type="Proteomes" id="UP000224006">
    <property type="component" value="Chromosome III"/>
</dbReference>
<sequence>MVREALQSRGLLSMLRSRLRAEIYHSMEEQKNAPEQLPPVNIVVNELIREYLLFNRYQNTLSVFLSETGLDNAEPLARDILAEATNLVEEPHDSLLNPDQESYRREPRPAGDFRIAPETDPQVYAGMPLVIDQSVEERPVT</sequence>
<keyword evidence="6" id="KW-1185">Reference proteome</keyword>
<evidence type="ECO:0000313" key="5">
    <source>
        <dbReference type="EMBL" id="PFH36291.1"/>
    </source>
</evidence>
<accession>A0A2A9MJ62</accession>
<keyword evidence="2" id="KW-0963">Cytoplasm</keyword>
<feature type="compositionally biased region" description="Basic and acidic residues" evidence="4">
    <location>
        <begin position="101"/>
        <end position="117"/>
    </location>
</feature>
<dbReference type="EMBL" id="NWUJ01000003">
    <property type="protein sequence ID" value="PFH36291.1"/>
    <property type="molecule type" value="Genomic_DNA"/>
</dbReference>